<dbReference type="GO" id="GO:0016226">
    <property type="term" value="P:iron-sulfur cluster assembly"/>
    <property type="evidence" value="ECO:0007669"/>
    <property type="project" value="TreeGrafter"/>
</dbReference>
<gene>
    <name evidence="6" type="ORF">FCALED_LOCUS4447</name>
</gene>
<dbReference type="Proteomes" id="UP000789570">
    <property type="component" value="Unassembled WGS sequence"/>
</dbReference>
<keyword evidence="3" id="KW-0496">Mitochondrion</keyword>
<feature type="domain" description="CAF17 C-terminal" evidence="5">
    <location>
        <begin position="297"/>
        <end position="390"/>
    </location>
</feature>
<dbReference type="AlphaFoldDB" id="A0A9N9F837"/>
<comment type="subcellular location">
    <subcellularLocation>
        <location evidence="1">Mitochondrion</location>
    </subcellularLocation>
</comment>
<evidence type="ECO:0000256" key="1">
    <source>
        <dbReference type="ARBA" id="ARBA00004173"/>
    </source>
</evidence>
<sequence>MTMLKWCSFYSFVRNTRFVADNTKNSKFGTRIISLGQTPLICNTVYQRATRSFSTVTASEPSLRISEKEDKVHPAGHYVKVPDRGLLEIHGEDTVKYLQGLITNDMSLISFGGGGFYTAFLNPIGRVMFDAFIHPKNSGTSFPHPTFLVECDSRILPEIIKHMKKYMLRSRVKINDVSSFYQVWNVWGDLIDNLWRRNPKLVEIGCRDLRYHNMGVRLVLPPDTKPEIPGCITALPSNEYTIRRILHGVPEGIHDFPPGETLPLQSNFDYMGGIDFHKGCYIGQELTFRTYHTGVTRKRILPVQLYHEGESVPTTLEVDRNSNLVLPPPSSDINILNRKGRPVGSIGTSYHNVALALLKLDIIQGNELTVNNGQGENLRIKPFRPQWWPKIDDKENIQENQKDELKV</sequence>
<evidence type="ECO:0000256" key="3">
    <source>
        <dbReference type="ARBA" id="ARBA00023128"/>
    </source>
</evidence>
<dbReference type="Pfam" id="PF25455">
    <property type="entry name" value="Beta-barrel_CAF17_C"/>
    <property type="match status" value="1"/>
</dbReference>
<dbReference type="Gene3D" id="3.30.1360.120">
    <property type="entry name" value="Probable tRNA modification gtpase trme, domain 1"/>
    <property type="match status" value="1"/>
</dbReference>
<dbReference type="InterPro" id="IPR045179">
    <property type="entry name" value="YgfZ/GcvT"/>
</dbReference>
<evidence type="ECO:0000313" key="7">
    <source>
        <dbReference type="Proteomes" id="UP000789570"/>
    </source>
</evidence>
<evidence type="ECO:0000259" key="5">
    <source>
        <dbReference type="Pfam" id="PF25455"/>
    </source>
</evidence>
<keyword evidence="7" id="KW-1185">Reference proteome</keyword>
<dbReference type="InterPro" id="IPR027266">
    <property type="entry name" value="TrmE/GcvT-like"/>
</dbReference>
<organism evidence="6 7">
    <name type="scientific">Funneliformis caledonium</name>
    <dbReference type="NCBI Taxonomy" id="1117310"/>
    <lineage>
        <taxon>Eukaryota</taxon>
        <taxon>Fungi</taxon>
        <taxon>Fungi incertae sedis</taxon>
        <taxon>Mucoromycota</taxon>
        <taxon>Glomeromycotina</taxon>
        <taxon>Glomeromycetes</taxon>
        <taxon>Glomerales</taxon>
        <taxon>Glomeraceae</taxon>
        <taxon>Funneliformis</taxon>
    </lineage>
</organism>
<comment type="caution">
    <text evidence="6">The sequence shown here is derived from an EMBL/GenBank/DDBJ whole genome shotgun (WGS) entry which is preliminary data.</text>
</comment>
<name>A0A9N9F837_9GLOM</name>
<dbReference type="SUPFAM" id="SSF103025">
    <property type="entry name" value="Folate-binding domain"/>
    <property type="match status" value="1"/>
</dbReference>
<comment type="similarity">
    <text evidence="4">Belongs to the GcvT family. CAF17/IBA57 subfamily.</text>
</comment>
<dbReference type="PANTHER" id="PTHR22602">
    <property type="entry name" value="TRANSFERASE CAF17, MITOCHONDRIAL-RELATED"/>
    <property type="match status" value="1"/>
</dbReference>
<dbReference type="OrthoDB" id="191995at2759"/>
<accession>A0A9N9F837</accession>
<dbReference type="InterPro" id="IPR017703">
    <property type="entry name" value="YgfZ/GCV_T_CS"/>
</dbReference>
<dbReference type="PANTHER" id="PTHR22602:SF0">
    <property type="entry name" value="TRANSFERASE CAF17, MITOCHONDRIAL-RELATED"/>
    <property type="match status" value="1"/>
</dbReference>
<proteinExistence type="inferred from homology"/>
<evidence type="ECO:0000256" key="4">
    <source>
        <dbReference type="ARBA" id="ARBA00093447"/>
    </source>
</evidence>
<evidence type="ECO:0000256" key="2">
    <source>
        <dbReference type="ARBA" id="ARBA00022946"/>
    </source>
</evidence>
<protein>
    <submittedName>
        <fullName evidence="6">8751_t:CDS:1</fullName>
    </submittedName>
</protein>
<keyword evidence="2" id="KW-0809">Transit peptide</keyword>
<dbReference type="NCBIfam" id="TIGR03317">
    <property type="entry name" value="ygfZ_signature"/>
    <property type="match status" value="1"/>
</dbReference>
<dbReference type="EMBL" id="CAJVPQ010000873">
    <property type="protein sequence ID" value="CAG8515986.1"/>
    <property type="molecule type" value="Genomic_DNA"/>
</dbReference>
<dbReference type="GO" id="GO:0005759">
    <property type="term" value="C:mitochondrial matrix"/>
    <property type="evidence" value="ECO:0007669"/>
    <property type="project" value="TreeGrafter"/>
</dbReference>
<dbReference type="InterPro" id="IPR057460">
    <property type="entry name" value="CAF17_C"/>
</dbReference>
<reference evidence="6" key="1">
    <citation type="submission" date="2021-06" db="EMBL/GenBank/DDBJ databases">
        <authorList>
            <person name="Kallberg Y."/>
            <person name="Tangrot J."/>
            <person name="Rosling A."/>
        </authorList>
    </citation>
    <scope>NUCLEOTIDE SEQUENCE</scope>
    <source>
        <strain evidence="6">UK204</strain>
    </source>
</reference>
<evidence type="ECO:0000313" key="6">
    <source>
        <dbReference type="EMBL" id="CAG8515986.1"/>
    </source>
</evidence>